<dbReference type="AlphaFoldDB" id="G0UB95"/>
<protein>
    <recommendedName>
        <fullName evidence="2">2'-phosphotransferase</fullName>
        <ecNumber evidence="2">2.7.1.160</ecNumber>
    </recommendedName>
</protein>
<dbReference type="PANTHER" id="PTHR23044:SF61">
    <property type="entry name" value="3'-5' EXORIBONUCLEASE 1-RELATED"/>
    <property type="match status" value="1"/>
</dbReference>
<keyword evidence="3" id="KW-0540">Nuclease</keyword>
<evidence type="ECO:0000256" key="5">
    <source>
        <dbReference type="ARBA" id="ARBA00022839"/>
    </source>
</evidence>
<dbReference type="GO" id="GO:0000175">
    <property type="term" value="F:3'-5'-RNA exonuclease activity"/>
    <property type="evidence" value="ECO:0007669"/>
    <property type="project" value="InterPro"/>
</dbReference>
<evidence type="ECO:0000256" key="7">
    <source>
        <dbReference type="SAM" id="MobiDB-lite"/>
    </source>
</evidence>
<dbReference type="Gene3D" id="3.30.420.10">
    <property type="entry name" value="Ribonuclease H-like superfamily/Ribonuclease H"/>
    <property type="match status" value="1"/>
</dbReference>
<keyword evidence="9" id="KW-0808">Transferase</keyword>
<keyword evidence="4" id="KW-0378">Hydrolase</keyword>
<sequence length="525" mass="57616">MLATLRHTPLQEQDAHSTLSTAAFHAYVVLDFEATCERGRRIPDPEIIEFPMVIVDSESGASIAEFQRYVQPVLKPRLSDFCTELTGITQATVNAAQTFPFVFREALEFLHSHGFGDEAPYKSFLFVTCGDWDLQTMLPIQLRISAEYGTSLQPPPSFYRWCNIKKLMQRLLPSACASRRIRDIPDMLAVYNLELRGRHHSGIDDCRNIATVLNRLVCSRCLIEPTASVQPPHGCARPISAQPAPASAVTAGMHGSLPTASSREGAAGGGGRRRPTKRKVDAACERPLVDVLPGGDPAKDVLGAADKDIAESAAKDMGLRRLLVAYSKALSRILRHDADRLGISISSAGYVLLEEVLRHKPFATDPDALVRVAFVVLRNEKQRFKMAYDLNKRVYIRANQGHTLRGVNPELRRITDPTQAPVAIHGTYYSAWAEICKCGYLSTMGRQHIHFARGLPDAEGVISGMRGNAEVLLALDVPRVLRDGVELWESANGVLLTPGAGTTGRLPLSYVASATDRRTGEALLF</sequence>
<evidence type="ECO:0000256" key="1">
    <source>
        <dbReference type="ARBA" id="ARBA00003343"/>
    </source>
</evidence>
<gene>
    <name evidence="9" type="ORF">TVY486_1105660</name>
</gene>
<dbReference type="CDD" id="cd06133">
    <property type="entry name" value="ERI-1_3'hExo_like"/>
    <property type="match status" value="1"/>
</dbReference>
<dbReference type="SUPFAM" id="SSF56399">
    <property type="entry name" value="ADP-ribosylation"/>
    <property type="match status" value="1"/>
</dbReference>
<comment type="catalytic activity">
    <reaction evidence="6">
        <text>2'-phospho-[ligated tRNA] + NAD(+) = mature tRNA + ADP-alpha-D-ribose 1'',2''-cyclic phosphate + nicotinamide</text>
        <dbReference type="Rhea" id="RHEA:23324"/>
        <dbReference type="Rhea" id="RHEA-COMP:11106"/>
        <dbReference type="Rhea" id="RHEA-COMP:11107"/>
        <dbReference type="ChEBI" id="CHEBI:17154"/>
        <dbReference type="ChEBI" id="CHEBI:57540"/>
        <dbReference type="ChEBI" id="CHEBI:76596"/>
        <dbReference type="ChEBI" id="CHEBI:82883"/>
        <dbReference type="ChEBI" id="CHEBI:85027"/>
        <dbReference type="EC" id="2.7.1.160"/>
    </reaction>
</comment>
<dbReference type="FunFam" id="3.20.170.30:FF:000002">
    <property type="entry name" value="Phosphotransferase, putative"/>
    <property type="match status" value="1"/>
</dbReference>
<keyword evidence="5" id="KW-0269">Exonuclease</keyword>
<name>G0UB95_TRYVY</name>
<dbReference type="PANTHER" id="PTHR23044">
    <property type="entry name" value="3'-5' EXONUCLEASE ERI1-RELATED"/>
    <property type="match status" value="1"/>
</dbReference>
<dbReference type="InterPro" id="IPR042081">
    <property type="entry name" value="RNA_2'-PTrans_C"/>
</dbReference>
<dbReference type="Gene3D" id="3.20.170.30">
    <property type="match status" value="1"/>
</dbReference>
<evidence type="ECO:0000259" key="8">
    <source>
        <dbReference type="SMART" id="SM00479"/>
    </source>
</evidence>
<dbReference type="InterPro" id="IPR013520">
    <property type="entry name" value="Ribonucl_H"/>
</dbReference>
<dbReference type="GO" id="GO:0000215">
    <property type="term" value="F:tRNA 2'-phosphotransferase activity"/>
    <property type="evidence" value="ECO:0007669"/>
    <property type="project" value="UniProtKB-EC"/>
</dbReference>
<organism evidence="9">
    <name type="scientific">Trypanosoma vivax (strain Y486)</name>
    <dbReference type="NCBI Taxonomy" id="1055687"/>
    <lineage>
        <taxon>Eukaryota</taxon>
        <taxon>Discoba</taxon>
        <taxon>Euglenozoa</taxon>
        <taxon>Kinetoplastea</taxon>
        <taxon>Metakinetoplastina</taxon>
        <taxon>Trypanosomatida</taxon>
        <taxon>Trypanosomatidae</taxon>
        <taxon>Trypanosoma</taxon>
        <taxon>Duttonella</taxon>
    </lineage>
</organism>
<feature type="domain" description="Exonuclease" evidence="8">
    <location>
        <begin position="26"/>
        <end position="224"/>
    </location>
</feature>
<evidence type="ECO:0000256" key="3">
    <source>
        <dbReference type="ARBA" id="ARBA00022722"/>
    </source>
</evidence>
<dbReference type="InterPro" id="IPR047201">
    <property type="entry name" value="ERI-1_3'hExo-like"/>
</dbReference>
<dbReference type="Pfam" id="PF01885">
    <property type="entry name" value="PTS_2-RNA"/>
    <property type="match status" value="1"/>
</dbReference>
<evidence type="ECO:0000256" key="4">
    <source>
        <dbReference type="ARBA" id="ARBA00022801"/>
    </source>
</evidence>
<dbReference type="OMA" id="RSYCVVT"/>
<dbReference type="EC" id="2.7.1.160" evidence="2"/>
<dbReference type="SMART" id="SM00479">
    <property type="entry name" value="EXOIII"/>
    <property type="match status" value="1"/>
</dbReference>
<dbReference type="InterPro" id="IPR036397">
    <property type="entry name" value="RNaseH_sf"/>
</dbReference>
<dbReference type="GO" id="GO:0003676">
    <property type="term" value="F:nucleic acid binding"/>
    <property type="evidence" value="ECO:0007669"/>
    <property type="project" value="InterPro"/>
</dbReference>
<dbReference type="Gene3D" id="1.10.10.970">
    <property type="entry name" value="RNA 2'-phosphotransferase, Tpt1/KptA family, N-terminal domain"/>
    <property type="match status" value="1"/>
</dbReference>
<evidence type="ECO:0000313" key="9">
    <source>
        <dbReference type="EMBL" id="CCC53082.1"/>
    </source>
</evidence>
<dbReference type="InterPro" id="IPR012337">
    <property type="entry name" value="RNaseH-like_sf"/>
</dbReference>
<dbReference type="InterPro" id="IPR042080">
    <property type="entry name" value="RNA_2'-PTrans_N"/>
</dbReference>
<evidence type="ECO:0000256" key="2">
    <source>
        <dbReference type="ARBA" id="ARBA00012007"/>
    </source>
</evidence>
<dbReference type="Pfam" id="PF00929">
    <property type="entry name" value="RNase_T"/>
    <property type="match status" value="1"/>
</dbReference>
<evidence type="ECO:0000256" key="6">
    <source>
        <dbReference type="ARBA" id="ARBA00047949"/>
    </source>
</evidence>
<feature type="region of interest" description="Disordered" evidence="7">
    <location>
        <begin position="247"/>
        <end position="280"/>
    </location>
</feature>
<proteinExistence type="predicted"/>
<comment type="function">
    <text evidence="1">Catalyzes the last step of tRNA splicing, the transfer of the splice junction 2'-phosphate from ligated tRNA to NAD to produce ADP-ribose 1''-2'' cyclic phosphate.</text>
</comment>
<dbReference type="VEuPathDB" id="TriTrypDB:TvY486_1105660"/>
<dbReference type="InterPro" id="IPR002745">
    <property type="entry name" value="Ptrans_KptA/Tpt1"/>
</dbReference>
<reference evidence="9" key="1">
    <citation type="journal article" date="2012" name="Proc. Natl. Acad. Sci. U.S.A.">
        <title>Antigenic diversity is generated by distinct evolutionary mechanisms in African trypanosome species.</title>
        <authorList>
            <person name="Jackson A.P."/>
            <person name="Berry A."/>
            <person name="Aslett M."/>
            <person name="Allison H.C."/>
            <person name="Burton P."/>
            <person name="Vavrova-Anderson J."/>
            <person name="Brown R."/>
            <person name="Browne H."/>
            <person name="Corton N."/>
            <person name="Hauser H."/>
            <person name="Gamble J."/>
            <person name="Gilderthorp R."/>
            <person name="Marcello L."/>
            <person name="McQuillan J."/>
            <person name="Otto T.D."/>
            <person name="Quail M.A."/>
            <person name="Sanders M.J."/>
            <person name="van Tonder A."/>
            <person name="Ginger M.L."/>
            <person name="Field M.C."/>
            <person name="Barry J.D."/>
            <person name="Hertz-Fowler C."/>
            <person name="Berriman M."/>
        </authorList>
    </citation>
    <scope>NUCLEOTIDE SEQUENCE</scope>
    <source>
        <strain evidence="9">Y486</strain>
    </source>
</reference>
<dbReference type="InterPro" id="IPR051274">
    <property type="entry name" value="3-5_Exoribonuclease"/>
</dbReference>
<accession>G0UB95</accession>
<dbReference type="EMBL" id="HE573027">
    <property type="protein sequence ID" value="CCC53082.1"/>
    <property type="molecule type" value="Genomic_DNA"/>
</dbReference>
<dbReference type="SUPFAM" id="SSF53098">
    <property type="entry name" value="Ribonuclease H-like"/>
    <property type="match status" value="1"/>
</dbReference>